<evidence type="ECO:0000256" key="5">
    <source>
        <dbReference type="ARBA" id="ARBA00023128"/>
    </source>
</evidence>
<accession>A0A7R8USX7</accession>
<evidence type="ECO:0000313" key="7">
    <source>
        <dbReference type="EMBL" id="CAD7085948.1"/>
    </source>
</evidence>
<dbReference type="EMBL" id="LR899011">
    <property type="protein sequence ID" value="CAD7085948.1"/>
    <property type="molecule type" value="Genomic_DNA"/>
</dbReference>
<dbReference type="InterPro" id="IPR011032">
    <property type="entry name" value="GroES-like_sf"/>
</dbReference>
<dbReference type="OrthoDB" id="48317at2759"/>
<dbReference type="InterPro" id="IPR013154">
    <property type="entry name" value="ADH-like_N"/>
</dbReference>
<dbReference type="FunFam" id="3.40.50.720:FF:000147">
    <property type="entry name" value="Reticulon-4-interacting protein 1 homolog, mitochondrial"/>
    <property type="match status" value="1"/>
</dbReference>
<evidence type="ECO:0000313" key="8">
    <source>
        <dbReference type="Proteomes" id="UP000594454"/>
    </source>
</evidence>
<reference evidence="7 8" key="1">
    <citation type="submission" date="2020-11" db="EMBL/GenBank/DDBJ databases">
        <authorList>
            <person name="Wallbank WR R."/>
            <person name="Pardo Diaz C."/>
            <person name="Kozak K."/>
            <person name="Martin S."/>
            <person name="Jiggins C."/>
            <person name="Moest M."/>
            <person name="Warren A I."/>
            <person name="Generalovic N T."/>
            <person name="Byers J.R.P. K."/>
            <person name="Montejo-Kovacevich G."/>
            <person name="Yen C E."/>
        </authorList>
    </citation>
    <scope>NUCLEOTIDE SEQUENCE [LARGE SCALE GENOMIC DNA]</scope>
</reference>
<evidence type="ECO:0000256" key="3">
    <source>
        <dbReference type="ARBA" id="ARBA00022946"/>
    </source>
</evidence>
<dbReference type="SUPFAM" id="SSF51735">
    <property type="entry name" value="NAD(P)-binding Rossmann-fold domains"/>
    <property type="match status" value="1"/>
</dbReference>
<dbReference type="GO" id="GO:0005739">
    <property type="term" value="C:mitochondrion"/>
    <property type="evidence" value="ECO:0007669"/>
    <property type="project" value="UniProtKB-SubCell"/>
</dbReference>
<evidence type="ECO:0000259" key="6">
    <source>
        <dbReference type="SMART" id="SM00829"/>
    </source>
</evidence>
<keyword evidence="4" id="KW-0560">Oxidoreductase</keyword>
<evidence type="ECO:0000256" key="4">
    <source>
        <dbReference type="ARBA" id="ARBA00023002"/>
    </source>
</evidence>
<dbReference type="AlphaFoldDB" id="A0A7R8USX7"/>
<keyword evidence="8" id="KW-1185">Reference proteome</keyword>
<dbReference type="InParanoid" id="A0A7R8USX7"/>
<dbReference type="Proteomes" id="UP000594454">
    <property type="component" value="Chromosome 3"/>
</dbReference>
<dbReference type="FunCoup" id="A0A7R8USX7">
    <property type="interactions" value="906"/>
</dbReference>
<name>A0A7R8USX7_HERIL</name>
<sequence length="335" mass="36396">MRGWQVHSYGGIEELQLAENAKIPTISNANEVLVKVQTAGVNPIDVAMLRGYGAPILKLARNATTDIEFPLTFGREFTGVVVQKGMGVSDRLKTGQTVWGVVPLQKQGSHAEYVVVSESTVTELPQELNSVEGSAVLYAESSLRDKRVLILGASGSVGSLAAQILKAEHAIVIGSCSSDAMPMVQTLGVDHIIDYTDESSSNAFSQCGPYDLILDCAGQGQDGALKYGWQFKEFVTFSAPLLRNVDEHGLIFGMAKNVADLATANIKTLSTKQACVKWAYFVPSLRGIEYLKCLVERKKLLPKIDSVYGFDEAPEAYKKVKEGHLRGKVVIDFHK</sequence>
<evidence type="ECO:0000256" key="1">
    <source>
        <dbReference type="ARBA" id="ARBA00004173"/>
    </source>
</evidence>
<keyword evidence="5" id="KW-0496">Mitochondrion</keyword>
<dbReference type="PANTHER" id="PTHR11695:SF294">
    <property type="entry name" value="RETICULON-4-INTERACTING PROTEIN 1, MITOCHONDRIAL"/>
    <property type="match status" value="1"/>
</dbReference>
<dbReference type="Pfam" id="PF13602">
    <property type="entry name" value="ADH_zinc_N_2"/>
    <property type="match status" value="1"/>
</dbReference>
<dbReference type="InterPro" id="IPR036291">
    <property type="entry name" value="NAD(P)-bd_dom_sf"/>
</dbReference>
<feature type="domain" description="Enoyl reductase (ER)" evidence="6">
    <location>
        <begin position="10"/>
        <end position="331"/>
    </location>
</feature>
<comment type="subcellular location">
    <subcellularLocation>
        <location evidence="1">Mitochondrion</location>
    </subcellularLocation>
</comment>
<keyword evidence="3" id="KW-0809">Transit peptide</keyword>
<dbReference type="InterPro" id="IPR020843">
    <property type="entry name" value="ER"/>
</dbReference>
<dbReference type="CDD" id="cd08248">
    <property type="entry name" value="RTN4I1"/>
    <property type="match status" value="1"/>
</dbReference>
<protein>
    <recommendedName>
        <fullName evidence="6">Enoyl reductase (ER) domain-containing protein</fullName>
    </recommendedName>
</protein>
<dbReference type="Gene3D" id="3.40.50.720">
    <property type="entry name" value="NAD(P)-binding Rossmann-like Domain"/>
    <property type="match status" value="1"/>
</dbReference>
<gene>
    <name evidence="7" type="ORF">HERILL_LOCUS8756</name>
</gene>
<dbReference type="GO" id="GO:0016491">
    <property type="term" value="F:oxidoreductase activity"/>
    <property type="evidence" value="ECO:0007669"/>
    <property type="project" value="UniProtKB-KW"/>
</dbReference>
<dbReference type="Pfam" id="PF08240">
    <property type="entry name" value="ADH_N"/>
    <property type="match status" value="1"/>
</dbReference>
<dbReference type="PANTHER" id="PTHR11695">
    <property type="entry name" value="ALCOHOL DEHYDROGENASE RELATED"/>
    <property type="match status" value="1"/>
</dbReference>
<dbReference type="Gene3D" id="3.90.180.10">
    <property type="entry name" value="Medium-chain alcohol dehydrogenases, catalytic domain"/>
    <property type="match status" value="1"/>
</dbReference>
<evidence type="ECO:0000256" key="2">
    <source>
        <dbReference type="ARBA" id="ARBA00010371"/>
    </source>
</evidence>
<organism evidence="7 8">
    <name type="scientific">Hermetia illucens</name>
    <name type="common">Black soldier fly</name>
    <dbReference type="NCBI Taxonomy" id="343691"/>
    <lineage>
        <taxon>Eukaryota</taxon>
        <taxon>Metazoa</taxon>
        <taxon>Ecdysozoa</taxon>
        <taxon>Arthropoda</taxon>
        <taxon>Hexapoda</taxon>
        <taxon>Insecta</taxon>
        <taxon>Pterygota</taxon>
        <taxon>Neoptera</taxon>
        <taxon>Endopterygota</taxon>
        <taxon>Diptera</taxon>
        <taxon>Brachycera</taxon>
        <taxon>Stratiomyomorpha</taxon>
        <taxon>Stratiomyidae</taxon>
        <taxon>Hermetiinae</taxon>
        <taxon>Hermetia</taxon>
    </lineage>
</organism>
<comment type="similarity">
    <text evidence="2">Belongs to the zinc-containing alcohol dehydrogenase family. Quinone oxidoreductase subfamily.</text>
</comment>
<dbReference type="InterPro" id="IPR050700">
    <property type="entry name" value="YIM1/Zinc_Alcohol_DH_Fams"/>
</dbReference>
<dbReference type="InterPro" id="IPR037397">
    <property type="entry name" value="RTN4IP1"/>
</dbReference>
<dbReference type="SUPFAM" id="SSF50129">
    <property type="entry name" value="GroES-like"/>
    <property type="match status" value="1"/>
</dbReference>
<proteinExistence type="inferred from homology"/>
<dbReference type="SMART" id="SM00829">
    <property type="entry name" value="PKS_ER"/>
    <property type="match status" value="1"/>
</dbReference>